<gene>
    <name evidence="4" type="ORF">D1B32_04420</name>
</gene>
<dbReference type="SMART" id="SM00642">
    <property type="entry name" value="Aamy"/>
    <property type="match status" value="1"/>
</dbReference>
<dbReference type="InterPro" id="IPR054174">
    <property type="entry name" value="Alpha-amylase-like_C"/>
</dbReference>
<protein>
    <submittedName>
        <fullName evidence="4">Alpha-amlyase</fullName>
    </submittedName>
</protein>
<feature type="signal peptide" evidence="2">
    <location>
        <begin position="1"/>
        <end position="24"/>
    </location>
</feature>
<dbReference type="OrthoDB" id="9805159at2"/>
<evidence type="ECO:0000313" key="4">
    <source>
        <dbReference type="EMBL" id="RHW34416.1"/>
    </source>
</evidence>
<name>A0A417YLP3_9BACI</name>
<dbReference type="GO" id="GO:0005975">
    <property type="term" value="P:carbohydrate metabolic process"/>
    <property type="evidence" value="ECO:0007669"/>
    <property type="project" value="InterPro"/>
</dbReference>
<evidence type="ECO:0000256" key="1">
    <source>
        <dbReference type="SAM" id="Phobius"/>
    </source>
</evidence>
<dbReference type="InterPro" id="IPR017853">
    <property type="entry name" value="GH"/>
</dbReference>
<comment type="caution">
    <text evidence="4">The sequence shown here is derived from an EMBL/GenBank/DDBJ whole genome shotgun (WGS) entry which is preliminary data.</text>
</comment>
<sequence>MKKIAGVFLAVGLIAFMTFVPNVAAERERGLEDEIIYNILIDRYNNGTPTNDTQVNLDDPQAYHGGDLQGVIAKLDDLQEIGVTTISLSPLMENSDNGFHGYWIEDFYQVEDHIGTMEDLHTLIEEAHNRDMKVVIEFVTNYVAASHPIVDDSEKADWFIDNELTEPAWMENTVRLNLEHPEVEAYLLDVAAYWMEETAIDGFKLHAVDQAPLTFLESFTQYIKELNPEFYLLGDILITDADNAELINDTALDAVGNMRLNDAMVEVFAEPDNAVENIYEVWQTAKNQQPLLYMDDFNSERFTQKFSENGRNTLTTWSLALTYMYTTPGVPMLLQGSELPMYGTEAEESQRLVPFNSGEPDLKEFHNRISALRNEFPVLRYGDFEIVDSSGALSVFKRTYNDETMYIAINNGSESAYVDVSDIPSNMELRGYLGDNLVRENENGNYRIGLARESAEVYTVQTDAGFNWLFIGFVVGVFVLFIGAIIFLSAKQKKSNM</sequence>
<dbReference type="SUPFAM" id="SSF51011">
    <property type="entry name" value="Glycosyl hydrolase domain"/>
    <property type="match status" value="1"/>
</dbReference>
<dbReference type="Gene3D" id="2.60.40.1180">
    <property type="entry name" value="Golgi alpha-mannosidase II"/>
    <property type="match status" value="1"/>
</dbReference>
<keyword evidence="4" id="KW-0456">Lyase</keyword>
<dbReference type="InterPro" id="IPR013780">
    <property type="entry name" value="Glyco_hydro_b"/>
</dbReference>
<dbReference type="Pfam" id="PF00128">
    <property type="entry name" value="Alpha-amylase"/>
    <property type="match status" value="1"/>
</dbReference>
<dbReference type="EMBL" id="QWEH01000002">
    <property type="protein sequence ID" value="RHW34416.1"/>
    <property type="molecule type" value="Genomic_DNA"/>
</dbReference>
<dbReference type="Proteomes" id="UP000285456">
    <property type="component" value="Unassembled WGS sequence"/>
</dbReference>
<keyword evidence="2" id="KW-0732">Signal</keyword>
<organism evidence="4 5">
    <name type="scientific">Oceanobacillus profundus</name>
    <dbReference type="NCBI Taxonomy" id="372463"/>
    <lineage>
        <taxon>Bacteria</taxon>
        <taxon>Bacillati</taxon>
        <taxon>Bacillota</taxon>
        <taxon>Bacilli</taxon>
        <taxon>Bacillales</taxon>
        <taxon>Bacillaceae</taxon>
        <taxon>Oceanobacillus</taxon>
    </lineage>
</organism>
<keyword evidence="1" id="KW-1133">Transmembrane helix</keyword>
<dbReference type="Gene3D" id="3.20.20.80">
    <property type="entry name" value="Glycosidases"/>
    <property type="match status" value="1"/>
</dbReference>
<feature type="chain" id="PRO_5019518494" evidence="2">
    <location>
        <begin position="25"/>
        <end position="497"/>
    </location>
</feature>
<dbReference type="AlphaFoldDB" id="A0A417YLP3"/>
<feature type="transmembrane region" description="Helical" evidence="1">
    <location>
        <begin position="468"/>
        <end position="490"/>
    </location>
</feature>
<evidence type="ECO:0000313" key="5">
    <source>
        <dbReference type="Proteomes" id="UP000285456"/>
    </source>
</evidence>
<accession>A0A417YLP3</accession>
<keyword evidence="5" id="KW-1185">Reference proteome</keyword>
<dbReference type="InterPro" id="IPR006047">
    <property type="entry name" value="GH13_cat_dom"/>
</dbReference>
<keyword evidence="1" id="KW-0812">Transmembrane</keyword>
<dbReference type="PANTHER" id="PTHR10357">
    <property type="entry name" value="ALPHA-AMYLASE FAMILY MEMBER"/>
    <property type="match status" value="1"/>
</dbReference>
<dbReference type="SUPFAM" id="SSF51445">
    <property type="entry name" value="(Trans)glycosidases"/>
    <property type="match status" value="1"/>
</dbReference>
<evidence type="ECO:0000256" key="2">
    <source>
        <dbReference type="SAM" id="SignalP"/>
    </source>
</evidence>
<proteinExistence type="predicted"/>
<dbReference type="Pfam" id="PF22026">
    <property type="entry name" value="Alpha-amylase_C_2"/>
    <property type="match status" value="1"/>
</dbReference>
<evidence type="ECO:0000259" key="3">
    <source>
        <dbReference type="SMART" id="SM00642"/>
    </source>
</evidence>
<dbReference type="GO" id="GO:0016829">
    <property type="term" value="F:lyase activity"/>
    <property type="evidence" value="ECO:0007669"/>
    <property type="project" value="UniProtKB-KW"/>
</dbReference>
<feature type="domain" description="Glycosyl hydrolase family 13 catalytic" evidence="3">
    <location>
        <begin position="38"/>
        <end position="373"/>
    </location>
</feature>
<keyword evidence="1" id="KW-0472">Membrane</keyword>
<dbReference type="RefSeq" id="WP_118888737.1">
    <property type="nucleotide sequence ID" value="NZ_PHUT01000002.1"/>
</dbReference>
<reference evidence="4 5" key="1">
    <citation type="journal article" date="2007" name="Int. J. Syst. Evol. Microbiol.">
        <title>Oceanobacillus profundus sp. nov., isolated from a deep-sea sediment core.</title>
        <authorList>
            <person name="Kim Y.G."/>
            <person name="Choi D.H."/>
            <person name="Hyun S."/>
            <person name="Cho B.C."/>
        </authorList>
    </citation>
    <scope>NUCLEOTIDE SEQUENCE [LARGE SCALE GENOMIC DNA]</scope>
    <source>
        <strain evidence="4 5">DSM 18246</strain>
    </source>
</reference>